<feature type="non-terminal residue" evidence="2">
    <location>
        <position position="59"/>
    </location>
</feature>
<name>A0A5J4TLG5_9EUKA</name>
<feature type="compositionally biased region" description="Polar residues" evidence="1">
    <location>
        <begin position="1"/>
        <end position="11"/>
    </location>
</feature>
<gene>
    <name evidence="2" type="ORF">EZS28_045683</name>
</gene>
<accession>A0A5J4TLG5</accession>
<evidence type="ECO:0000313" key="3">
    <source>
        <dbReference type="Proteomes" id="UP000324800"/>
    </source>
</evidence>
<protein>
    <submittedName>
        <fullName evidence="2">Uncharacterized protein</fullName>
    </submittedName>
</protein>
<dbReference type="AlphaFoldDB" id="A0A5J4TLG5"/>
<feature type="region of interest" description="Disordered" evidence="1">
    <location>
        <begin position="1"/>
        <end position="23"/>
    </location>
</feature>
<evidence type="ECO:0000313" key="2">
    <source>
        <dbReference type="EMBL" id="KAA6358789.1"/>
    </source>
</evidence>
<proteinExistence type="predicted"/>
<organism evidence="2 3">
    <name type="scientific">Streblomastix strix</name>
    <dbReference type="NCBI Taxonomy" id="222440"/>
    <lineage>
        <taxon>Eukaryota</taxon>
        <taxon>Metamonada</taxon>
        <taxon>Preaxostyla</taxon>
        <taxon>Oxymonadida</taxon>
        <taxon>Streblomastigidae</taxon>
        <taxon>Streblomastix</taxon>
    </lineage>
</organism>
<evidence type="ECO:0000256" key="1">
    <source>
        <dbReference type="SAM" id="MobiDB-lite"/>
    </source>
</evidence>
<sequence length="59" mass="6570">MQSDVGQSLDVQQAGHFPPARGSLVFKHGQSDLDQLIRSNLHFLSISQTVDEQDVEFES</sequence>
<dbReference type="Proteomes" id="UP000324800">
    <property type="component" value="Unassembled WGS sequence"/>
</dbReference>
<comment type="caution">
    <text evidence="2">The sequence shown here is derived from an EMBL/GenBank/DDBJ whole genome shotgun (WGS) entry which is preliminary data.</text>
</comment>
<reference evidence="2 3" key="1">
    <citation type="submission" date="2019-03" db="EMBL/GenBank/DDBJ databases">
        <title>Single cell metagenomics reveals metabolic interactions within the superorganism composed of flagellate Streblomastix strix and complex community of Bacteroidetes bacteria on its surface.</title>
        <authorList>
            <person name="Treitli S.C."/>
            <person name="Kolisko M."/>
            <person name="Husnik F."/>
            <person name="Keeling P."/>
            <person name="Hampl V."/>
        </authorList>
    </citation>
    <scope>NUCLEOTIDE SEQUENCE [LARGE SCALE GENOMIC DNA]</scope>
    <source>
        <strain evidence="2">ST1C</strain>
    </source>
</reference>
<dbReference type="EMBL" id="SNRW01029358">
    <property type="protein sequence ID" value="KAA6358789.1"/>
    <property type="molecule type" value="Genomic_DNA"/>
</dbReference>